<dbReference type="PROSITE" id="PS51750">
    <property type="entry name" value="BRO_N"/>
    <property type="match status" value="1"/>
</dbReference>
<organism evidence="2">
    <name type="scientific">Paenibacillus sp. BIHB 4019</name>
    <dbReference type="NCBI Taxonomy" id="1870819"/>
    <lineage>
        <taxon>Bacteria</taxon>
        <taxon>Bacillati</taxon>
        <taxon>Bacillota</taxon>
        <taxon>Bacilli</taxon>
        <taxon>Bacillales</taxon>
        <taxon>Paenibacillaceae</taxon>
        <taxon>Paenibacillus</taxon>
    </lineage>
</organism>
<proteinExistence type="predicted"/>
<evidence type="ECO:0000259" key="1">
    <source>
        <dbReference type="PROSITE" id="PS51750"/>
    </source>
</evidence>
<dbReference type="InterPro" id="IPR003497">
    <property type="entry name" value="BRO_N_domain"/>
</dbReference>
<dbReference type="Pfam" id="PF02498">
    <property type="entry name" value="Bro-N"/>
    <property type="match status" value="1"/>
</dbReference>
<sequence>MRKQEEAKHLKLVAKKPFGELFVDVWQGENGEIFMTREQIGAALEYSDPSDAIRKIHDRNKKRLDKFSVTDKLSGTDGKQYETYIYSAKGIYEICRHSSQPKADAFYDWVYEAIESIRKTGGHVNNEDLFLATYLPFVDEQTQILFKTTLATVRQQNEVIKAQRETIVEQLGEIDHKEHVIIGLVDEIDLATKRQVLNRVVRKGGLNKVQQRWNELYKQFEMKYHVNLQRKLDSYNESHKPKLKNKLDYIDKVLGKIPELYEIACKIYENDVKELVSELYELNKIS</sequence>
<name>A0A1B2DPV5_9BACL</name>
<protein>
    <recommendedName>
        <fullName evidence="1">Bro-N domain-containing protein</fullName>
    </recommendedName>
</protein>
<evidence type="ECO:0000313" key="2">
    <source>
        <dbReference type="EMBL" id="ANY69741.1"/>
    </source>
</evidence>
<reference evidence="2" key="1">
    <citation type="submission" date="2016-08" db="EMBL/GenBank/DDBJ databases">
        <title>Complete Genome Seqeunce of Paenibacillus sp. BIHB 4019 from tea rhizoplane.</title>
        <authorList>
            <person name="Thakur R."/>
            <person name="Swarnkar M.K."/>
            <person name="Gulati A."/>
        </authorList>
    </citation>
    <scope>NUCLEOTIDE SEQUENCE [LARGE SCALE GENOMIC DNA]</scope>
    <source>
        <strain evidence="2">BIHB4019</strain>
    </source>
</reference>
<accession>A0A1B2DPV5</accession>
<gene>
    <name evidence="2" type="ORF">BBD42_27045</name>
</gene>
<dbReference type="SMART" id="SM01040">
    <property type="entry name" value="Bro-N"/>
    <property type="match status" value="1"/>
</dbReference>
<dbReference type="EMBL" id="CP016808">
    <property type="protein sequence ID" value="ANY69741.1"/>
    <property type="molecule type" value="Genomic_DNA"/>
</dbReference>
<feature type="domain" description="Bro-N" evidence="1">
    <location>
        <begin position="10"/>
        <end position="121"/>
    </location>
</feature>
<dbReference type="AlphaFoldDB" id="A0A1B2DPV5"/>